<dbReference type="AlphaFoldDB" id="A0A497Z2I8"/>
<feature type="region of interest" description="Disordered" evidence="1">
    <location>
        <begin position="108"/>
        <end position="161"/>
    </location>
</feature>
<reference evidence="4 5" key="1">
    <citation type="submission" date="2018-10" db="EMBL/GenBank/DDBJ databases">
        <title>Genomic Encyclopedia of Archaeal and Bacterial Type Strains, Phase II (KMG-II): from individual species to whole genera.</title>
        <authorList>
            <person name="Goeker M."/>
        </authorList>
    </citation>
    <scope>NUCLEOTIDE SEQUENCE [LARGE SCALE GENOMIC DNA]</scope>
    <source>
        <strain evidence="4 5">DSM 29317</strain>
    </source>
</reference>
<comment type="caution">
    <text evidence="4">The sequence shown here is derived from an EMBL/GenBank/DDBJ whole genome shotgun (WGS) entry which is preliminary data.</text>
</comment>
<feature type="compositionally biased region" description="Polar residues" evidence="1">
    <location>
        <begin position="10"/>
        <end position="22"/>
    </location>
</feature>
<name>A0A497Z2I8_9RHOB</name>
<dbReference type="EMBL" id="RCCT01000005">
    <property type="protein sequence ID" value="RLK02600.1"/>
    <property type="molecule type" value="Genomic_DNA"/>
</dbReference>
<feature type="region of interest" description="Disordered" evidence="1">
    <location>
        <begin position="1"/>
        <end position="26"/>
    </location>
</feature>
<keyword evidence="2" id="KW-1133">Transmembrane helix</keyword>
<proteinExistence type="predicted"/>
<feature type="transmembrane region" description="Helical" evidence="2">
    <location>
        <begin position="50"/>
        <end position="70"/>
    </location>
</feature>
<keyword evidence="2" id="KW-0472">Membrane</keyword>
<feature type="domain" description="Excalibur calcium-binding" evidence="3">
    <location>
        <begin position="90"/>
        <end position="121"/>
    </location>
</feature>
<evidence type="ECO:0000259" key="3">
    <source>
        <dbReference type="Pfam" id="PF05901"/>
    </source>
</evidence>
<protein>
    <submittedName>
        <fullName evidence="4">Excalibur calcium-binding domain-containing protein</fullName>
    </submittedName>
</protein>
<dbReference type="InterPro" id="IPR008613">
    <property type="entry name" value="Excalibur_Ca-bd_domain"/>
</dbReference>
<dbReference type="OrthoDB" id="5366081at2"/>
<evidence type="ECO:0000256" key="2">
    <source>
        <dbReference type="SAM" id="Phobius"/>
    </source>
</evidence>
<evidence type="ECO:0000313" key="5">
    <source>
        <dbReference type="Proteomes" id="UP000271700"/>
    </source>
</evidence>
<dbReference type="Proteomes" id="UP000271700">
    <property type="component" value="Unassembled WGS sequence"/>
</dbReference>
<sequence length="161" mass="17662">MAMALPHTGYISTPMTTGNTNDEIGLNPRMTRRQRRADEMRRKALSPLRILLMVLALPLTIGMITIGVYLRISDYERHEAVIHLVALAGCDTVQRLVPGPFFEGGPGYHKRNDPDGDGVACGTRGLQRQRTTAMPGTAGNAPRQTQAPRERTVGTAKFLKP</sequence>
<evidence type="ECO:0000313" key="4">
    <source>
        <dbReference type="EMBL" id="RLK02600.1"/>
    </source>
</evidence>
<keyword evidence="5" id="KW-1185">Reference proteome</keyword>
<gene>
    <name evidence="4" type="ORF">CLV75_3152</name>
</gene>
<accession>A0A497Z2I8</accession>
<dbReference type="STRING" id="981384.GCA_000192475_01283"/>
<evidence type="ECO:0000256" key="1">
    <source>
        <dbReference type="SAM" id="MobiDB-lite"/>
    </source>
</evidence>
<organism evidence="4 5">
    <name type="scientific">Ruegeria conchae</name>
    <dbReference type="NCBI Taxonomy" id="981384"/>
    <lineage>
        <taxon>Bacteria</taxon>
        <taxon>Pseudomonadati</taxon>
        <taxon>Pseudomonadota</taxon>
        <taxon>Alphaproteobacteria</taxon>
        <taxon>Rhodobacterales</taxon>
        <taxon>Roseobacteraceae</taxon>
        <taxon>Ruegeria</taxon>
    </lineage>
</organism>
<keyword evidence="2" id="KW-0812">Transmembrane</keyword>
<dbReference type="Pfam" id="PF05901">
    <property type="entry name" value="Excalibur"/>
    <property type="match status" value="1"/>
</dbReference>